<accession>A0ABU0L411</accession>
<dbReference type="EMBL" id="JAUSWA010000030">
    <property type="protein sequence ID" value="MDQ0496008.1"/>
    <property type="molecule type" value="Genomic_DNA"/>
</dbReference>
<gene>
    <name evidence="5" type="ORF">QOZ95_004194</name>
</gene>
<evidence type="ECO:0000313" key="6">
    <source>
        <dbReference type="Proteomes" id="UP001242811"/>
    </source>
</evidence>
<dbReference type="Gene3D" id="2.160.20.10">
    <property type="entry name" value="Single-stranded right-handed beta-helix, Pectin lyase-like"/>
    <property type="match status" value="1"/>
</dbReference>
<dbReference type="Proteomes" id="UP001242811">
    <property type="component" value="Unassembled WGS sequence"/>
</dbReference>
<dbReference type="InterPro" id="IPR006626">
    <property type="entry name" value="PbH1"/>
</dbReference>
<dbReference type="PANTHER" id="PTHR40088">
    <property type="entry name" value="PECTATE LYASE (EUROFUNG)"/>
    <property type="match status" value="1"/>
</dbReference>
<protein>
    <recommendedName>
        <fullName evidence="4">Right handed beta helix domain-containing protein</fullName>
    </recommendedName>
</protein>
<comment type="caution">
    <text evidence="5">The sequence shown here is derived from an EMBL/GenBank/DDBJ whole genome shotgun (WGS) entry which is preliminary data.</text>
</comment>
<evidence type="ECO:0000256" key="2">
    <source>
        <dbReference type="ARBA" id="ARBA00022525"/>
    </source>
</evidence>
<comment type="subcellular location">
    <subcellularLocation>
        <location evidence="1">Secreted</location>
    </subcellularLocation>
</comment>
<keyword evidence="2" id="KW-0964">Secreted</keyword>
<dbReference type="SUPFAM" id="SSF51126">
    <property type="entry name" value="Pectin lyase-like"/>
    <property type="match status" value="1"/>
</dbReference>
<dbReference type="PANTHER" id="PTHR40088:SF2">
    <property type="entry name" value="SECRETED SUGAR HYDROLASE"/>
    <property type="match status" value="1"/>
</dbReference>
<evidence type="ECO:0000259" key="4">
    <source>
        <dbReference type="Pfam" id="PF13229"/>
    </source>
</evidence>
<proteinExistence type="predicted"/>
<dbReference type="InterPro" id="IPR011050">
    <property type="entry name" value="Pectin_lyase_fold/virulence"/>
</dbReference>
<reference evidence="5 6" key="1">
    <citation type="submission" date="2023-07" db="EMBL/GenBank/DDBJ databases">
        <title>Genomic Encyclopedia of Type Strains, Phase IV (KMG-IV): sequencing the most valuable type-strain genomes for metagenomic binning, comparative biology and taxonomic classification.</title>
        <authorList>
            <person name="Goeker M."/>
        </authorList>
    </citation>
    <scope>NUCLEOTIDE SEQUENCE [LARGE SCALE GENOMIC DNA]</scope>
    <source>
        <strain evidence="5 6">DSM 14914</strain>
    </source>
</reference>
<dbReference type="SMART" id="SM00710">
    <property type="entry name" value="PbH1"/>
    <property type="match status" value="7"/>
</dbReference>
<keyword evidence="6" id="KW-1185">Reference proteome</keyword>
<evidence type="ECO:0000256" key="3">
    <source>
        <dbReference type="ARBA" id="ARBA00022729"/>
    </source>
</evidence>
<sequence length="448" mass="47848">MAPAGSTVYVRGGVYNQKLKITRSGSASQGPIVFTSYGTETAIIDGTGLSVSGTEGLIELADVNYVTVQGFEIRNFTTASKNAVPVGIYVHGSGSFINLSNNKIHDIKNTVTPAGKDRLGRDAHGIAVYGTKAPASLHDLTISGNELYNLVLGSSESLVLNGNVDGFAVTDNLIHDNDNIGIDLIGFEGTAPNTAYDQARNGLVKGNRVYNNSVRNNPSYKKDDNSAGGIYVDGGKDSIIEQNYSYNNDIGIEMASEHASKATSNITVRSNVIYNNRLTGIAMGGYNEERGSTVNCKIVNNTLFKNDTFDDGSGQLLVQYDTRNNVIKNNIFVASSTGVLISNEYTKNSGNVVDYNLYFAPGGSSEANWKWKNKEYTGFSAYKKGTGNDAHSLFIDPKFVNAAGDDFHLQSSSQAIDAGDTDRAIIGTLDIDGKPRVQGAAVNIGAYE</sequence>
<dbReference type="InterPro" id="IPR012334">
    <property type="entry name" value="Pectin_lyas_fold"/>
</dbReference>
<organism evidence="5 6">
    <name type="scientific">Paenibacillus brasilensis</name>
    <dbReference type="NCBI Taxonomy" id="128574"/>
    <lineage>
        <taxon>Bacteria</taxon>
        <taxon>Bacillati</taxon>
        <taxon>Bacillota</taxon>
        <taxon>Bacilli</taxon>
        <taxon>Bacillales</taxon>
        <taxon>Paenibacillaceae</taxon>
        <taxon>Paenibacillus</taxon>
    </lineage>
</organism>
<dbReference type="Pfam" id="PF13229">
    <property type="entry name" value="Beta_helix"/>
    <property type="match status" value="1"/>
</dbReference>
<dbReference type="InterPro" id="IPR052052">
    <property type="entry name" value="Polysaccharide_Lyase_9"/>
</dbReference>
<evidence type="ECO:0000256" key="1">
    <source>
        <dbReference type="ARBA" id="ARBA00004613"/>
    </source>
</evidence>
<dbReference type="InterPro" id="IPR039448">
    <property type="entry name" value="Beta_helix"/>
</dbReference>
<name>A0ABU0L411_9BACL</name>
<dbReference type="InterPro" id="IPR059226">
    <property type="entry name" value="Choice_anch_Q_dom"/>
</dbReference>
<keyword evidence="3" id="KW-0732">Signal</keyword>
<evidence type="ECO:0000313" key="5">
    <source>
        <dbReference type="EMBL" id="MDQ0496008.1"/>
    </source>
</evidence>
<feature type="domain" description="Right handed beta helix" evidence="4">
    <location>
        <begin position="87"/>
        <end position="302"/>
    </location>
</feature>
<dbReference type="NCBIfam" id="NF041518">
    <property type="entry name" value="choice_anch_Q"/>
    <property type="match status" value="1"/>
</dbReference>